<evidence type="ECO:0008006" key="4">
    <source>
        <dbReference type="Google" id="ProtNLM"/>
    </source>
</evidence>
<feature type="transmembrane region" description="Helical" evidence="1">
    <location>
        <begin position="122"/>
        <end position="141"/>
    </location>
</feature>
<comment type="caution">
    <text evidence="2">The sequence shown here is derived from an EMBL/GenBank/DDBJ whole genome shotgun (WGS) entry which is preliminary data.</text>
</comment>
<evidence type="ECO:0000313" key="3">
    <source>
        <dbReference type="Proteomes" id="UP001320876"/>
    </source>
</evidence>
<gene>
    <name evidence="2" type="ORF">OKA05_19990</name>
</gene>
<name>A0ABT3GMW0_9BACT</name>
<evidence type="ECO:0000313" key="2">
    <source>
        <dbReference type="EMBL" id="MCW1924854.1"/>
    </source>
</evidence>
<protein>
    <recommendedName>
        <fullName evidence="4">DUF3592 domain-containing protein</fullName>
    </recommendedName>
</protein>
<evidence type="ECO:0000256" key="1">
    <source>
        <dbReference type="SAM" id="Phobius"/>
    </source>
</evidence>
<reference evidence="2 3" key="1">
    <citation type="submission" date="2022-10" db="EMBL/GenBank/DDBJ databases">
        <title>Luteolibacter arcticus strain CCTCC AB 2014275, whole genome shotgun sequencing project.</title>
        <authorList>
            <person name="Zhao G."/>
            <person name="Shen L."/>
        </authorList>
    </citation>
    <scope>NUCLEOTIDE SEQUENCE [LARGE SCALE GENOMIC DNA]</scope>
    <source>
        <strain evidence="2 3">CCTCC AB 2014275</strain>
    </source>
</reference>
<sequence length="157" mass="18137">MGLRRGGAMEKGTQFRLSRSRAFWLGVPGLVFFLWAWVDSMKVETVALIEWRSSSMPDAVIHEAGCLKYCRLVYYGRIWWPQGLSVRRDKSMLTNASLLPQPGWQEAQWSGDVIITTPGWRLPHWLLVLAYGGLWTTLILWQWTLFRRTVRQEAPAG</sequence>
<keyword evidence="1" id="KW-1133">Transmembrane helix</keyword>
<feature type="transmembrane region" description="Helical" evidence="1">
    <location>
        <begin position="21"/>
        <end position="38"/>
    </location>
</feature>
<dbReference type="EMBL" id="JAPDDT010000010">
    <property type="protein sequence ID" value="MCW1924854.1"/>
    <property type="molecule type" value="Genomic_DNA"/>
</dbReference>
<keyword evidence="1" id="KW-0472">Membrane</keyword>
<organism evidence="2 3">
    <name type="scientific">Luteolibacter arcticus</name>
    <dbReference type="NCBI Taxonomy" id="1581411"/>
    <lineage>
        <taxon>Bacteria</taxon>
        <taxon>Pseudomonadati</taxon>
        <taxon>Verrucomicrobiota</taxon>
        <taxon>Verrucomicrobiia</taxon>
        <taxon>Verrucomicrobiales</taxon>
        <taxon>Verrucomicrobiaceae</taxon>
        <taxon>Luteolibacter</taxon>
    </lineage>
</organism>
<keyword evidence="3" id="KW-1185">Reference proteome</keyword>
<dbReference type="Proteomes" id="UP001320876">
    <property type="component" value="Unassembled WGS sequence"/>
</dbReference>
<keyword evidence="1" id="KW-0812">Transmembrane</keyword>
<proteinExistence type="predicted"/>
<accession>A0ABT3GMW0</accession>